<evidence type="ECO:0000256" key="1">
    <source>
        <dbReference type="SAM" id="MobiDB-lite"/>
    </source>
</evidence>
<evidence type="ECO:0000313" key="2">
    <source>
        <dbReference type="EMBL" id="CAH0369101.1"/>
    </source>
</evidence>
<reference evidence="2" key="1">
    <citation type="submission" date="2021-11" db="EMBL/GenBank/DDBJ databases">
        <authorList>
            <consortium name="Genoscope - CEA"/>
            <person name="William W."/>
        </authorList>
    </citation>
    <scope>NUCLEOTIDE SEQUENCE</scope>
</reference>
<protein>
    <submittedName>
        <fullName evidence="2">Uncharacterized protein</fullName>
    </submittedName>
</protein>
<dbReference type="AlphaFoldDB" id="A0A8J2X0B8"/>
<feature type="compositionally biased region" description="Basic and acidic residues" evidence="1">
    <location>
        <begin position="10"/>
        <end position="30"/>
    </location>
</feature>
<accession>A0A8J2X0B8</accession>
<dbReference type="Proteomes" id="UP000789595">
    <property type="component" value="Unassembled WGS sequence"/>
</dbReference>
<comment type="caution">
    <text evidence="2">The sequence shown here is derived from an EMBL/GenBank/DDBJ whole genome shotgun (WGS) entry which is preliminary data.</text>
</comment>
<evidence type="ECO:0000313" key="3">
    <source>
        <dbReference type="Proteomes" id="UP000789595"/>
    </source>
</evidence>
<organism evidence="2 3">
    <name type="scientific">Pelagomonas calceolata</name>
    <dbReference type="NCBI Taxonomy" id="35677"/>
    <lineage>
        <taxon>Eukaryota</taxon>
        <taxon>Sar</taxon>
        <taxon>Stramenopiles</taxon>
        <taxon>Ochrophyta</taxon>
        <taxon>Pelagophyceae</taxon>
        <taxon>Pelagomonadales</taxon>
        <taxon>Pelagomonadaceae</taxon>
        <taxon>Pelagomonas</taxon>
    </lineage>
</organism>
<gene>
    <name evidence="2" type="ORF">PECAL_2P22090</name>
</gene>
<dbReference type="EMBL" id="CAKKNE010000002">
    <property type="protein sequence ID" value="CAH0369101.1"/>
    <property type="molecule type" value="Genomic_DNA"/>
</dbReference>
<keyword evidence="3" id="KW-1185">Reference proteome</keyword>
<sequence>RETDPYGGGDHCDARPLDAHGRAVDRGPRPVLDKHHRHVALVLRRLAREHAGLAEVLHLGRRHLVEVLEDLAVAELDAALEAPARRVLERLLLLEGAHGVGVVVAETTSGVGLVLDNDRCPQDRGRREGPGGRDEAKKYSGTHDFWGCLRWLLLFCSL</sequence>
<proteinExistence type="predicted"/>
<name>A0A8J2X0B8_9STRA</name>
<feature type="non-terminal residue" evidence="2">
    <location>
        <position position="158"/>
    </location>
</feature>
<feature type="region of interest" description="Disordered" evidence="1">
    <location>
        <begin position="1"/>
        <end position="30"/>
    </location>
</feature>